<reference evidence="2" key="1">
    <citation type="submission" date="2022-11" db="UniProtKB">
        <authorList>
            <consortium name="WormBaseParasite"/>
        </authorList>
    </citation>
    <scope>IDENTIFICATION</scope>
</reference>
<dbReference type="AlphaFoldDB" id="A0A915IQS8"/>
<evidence type="ECO:0000313" key="1">
    <source>
        <dbReference type="Proteomes" id="UP000887565"/>
    </source>
</evidence>
<protein>
    <submittedName>
        <fullName evidence="2">Uncharacterized protein</fullName>
    </submittedName>
</protein>
<accession>A0A915IQS8</accession>
<organism evidence="1 2">
    <name type="scientific">Romanomermis culicivorax</name>
    <name type="common">Nematode worm</name>
    <dbReference type="NCBI Taxonomy" id="13658"/>
    <lineage>
        <taxon>Eukaryota</taxon>
        <taxon>Metazoa</taxon>
        <taxon>Ecdysozoa</taxon>
        <taxon>Nematoda</taxon>
        <taxon>Enoplea</taxon>
        <taxon>Dorylaimia</taxon>
        <taxon>Mermithida</taxon>
        <taxon>Mermithoidea</taxon>
        <taxon>Mermithidae</taxon>
        <taxon>Romanomermis</taxon>
    </lineage>
</organism>
<dbReference type="WBParaSite" id="nRc.2.0.1.t15764-RA">
    <property type="protein sequence ID" value="nRc.2.0.1.t15764-RA"/>
    <property type="gene ID" value="nRc.2.0.1.g15764"/>
</dbReference>
<keyword evidence="1" id="KW-1185">Reference proteome</keyword>
<dbReference type="Proteomes" id="UP000887565">
    <property type="component" value="Unplaced"/>
</dbReference>
<evidence type="ECO:0000313" key="2">
    <source>
        <dbReference type="WBParaSite" id="nRc.2.0.1.t15764-RA"/>
    </source>
</evidence>
<name>A0A915IQS8_ROMCU</name>
<proteinExistence type="predicted"/>
<sequence>MLYITHAFSKDPKLKARIDIHREQSYYKRRAQNILSSIYALKLGKDVKFHGATDKLTALLIRLLDALFDDNGERKSDPFRIPNSTE</sequence>